<dbReference type="SMART" id="SM00988">
    <property type="entry name" value="UreE_N"/>
    <property type="match status" value="1"/>
</dbReference>
<dbReference type="CDD" id="cd00571">
    <property type="entry name" value="UreE"/>
    <property type="match status" value="1"/>
</dbReference>
<dbReference type="InterPro" id="IPR036118">
    <property type="entry name" value="UreE_N_sf"/>
</dbReference>
<sequence>MNLPLQARAGSILRATPADDAVVLDYEGRFLRRKRLTSRAGVSFLVDLAETISLEAGDAFQLDDGRLIGVVAAMEPCLRIHGPLPRLAWHIGNRHTPCQIEADHLLIRADHVLEGMLRGLGAQVTPTMAAFNPEGGAYGHGRTMGHSH</sequence>
<comment type="similarity">
    <text evidence="5">Belongs to the UreE family.</text>
</comment>
<reference evidence="7 8" key="1">
    <citation type="submission" date="2019-11" db="EMBL/GenBank/DDBJ databases">
        <authorList>
            <person name="Dong K."/>
        </authorList>
    </citation>
    <scope>NUCLEOTIDE SEQUENCE [LARGE SCALE GENOMIC DNA]</scope>
    <source>
        <strain evidence="7 8">DK608</strain>
    </source>
</reference>
<dbReference type="Gene3D" id="3.30.70.790">
    <property type="entry name" value="UreE, C-terminal domain"/>
    <property type="match status" value="1"/>
</dbReference>
<feature type="domain" description="UreE urease accessory N-terminal" evidence="6">
    <location>
        <begin position="8"/>
        <end position="68"/>
    </location>
</feature>
<dbReference type="GO" id="GO:0019627">
    <property type="term" value="P:urea metabolic process"/>
    <property type="evidence" value="ECO:0007669"/>
    <property type="project" value="InterPro"/>
</dbReference>
<evidence type="ECO:0000256" key="5">
    <source>
        <dbReference type="HAMAP-Rule" id="MF_00822"/>
    </source>
</evidence>
<dbReference type="PIRSF" id="PIRSF036402">
    <property type="entry name" value="Ureas_acces_UreE"/>
    <property type="match status" value="1"/>
</dbReference>
<comment type="subcellular location">
    <subcellularLocation>
        <location evidence="1 5">Cytoplasm</location>
    </subcellularLocation>
</comment>
<dbReference type="SUPFAM" id="SSF69737">
    <property type="entry name" value="Urease metallochaperone UreE, C-terminal domain"/>
    <property type="match status" value="1"/>
</dbReference>
<evidence type="ECO:0000256" key="1">
    <source>
        <dbReference type="ARBA" id="ARBA00004496"/>
    </source>
</evidence>
<accession>A0A6L6J2J5</accession>
<keyword evidence="2 5" id="KW-0963">Cytoplasm</keyword>
<dbReference type="HAMAP" id="MF_00822">
    <property type="entry name" value="UreE"/>
    <property type="match status" value="1"/>
</dbReference>
<dbReference type="GO" id="GO:0006457">
    <property type="term" value="P:protein folding"/>
    <property type="evidence" value="ECO:0007669"/>
    <property type="project" value="InterPro"/>
</dbReference>
<dbReference type="EMBL" id="WMII01000010">
    <property type="protein sequence ID" value="MTH64947.1"/>
    <property type="molecule type" value="Genomic_DNA"/>
</dbReference>
<dbReference type="GO" id="GO:0005737">
    <property type="term" value="C:cytoplasm"/>
    <property type="evidence" value="ECO:0007669"/>
    <property type="project" value="UniProtKB-SubCell"/>
</dbReference>
<dbReference type="Proteomes" id="UP000478740">
    <property type="component" value="Unassembled WGS sequence"/>
</dbReference>
<evidence type="ECO:0000313" key="8">
    <source>
        <dbReference type="Proteomes" id="UP000478740"/>
    </source>
</evidence>
<evidence type="ECO:0000259" key="6">
    <source>
        <dbReference type="SMART" id="SM00988"/>
    </source>
</evidence>
<dbReference type="InterPro" id="IPR004029">
    <property type="entry name" value="UreE_N"/>
</dbReference>
<evidence type="ECO:0000313" key="7">
    <source>
        <dbReference type="EMBL" id="MTH64947.1"/>
    </source>
</evidence>
<gene>
    <name evidence="5" type="primary">ureE</name>
    <name evidence="7" type="ORF">GL284_11790</name>
</gene>
<keyword evidence="4 5" id="KW-0143">Chaperone</keyword>
<organism evidence="7 8">
    <name type="scientific">Paracoccus shanxieyensis</name>
    <dbReference type="NCBI Taxonomy" id="2675752"/>
    <lineage>
        <taxon>Bacteria</taxon>
        <taxon>Pseudomonadati</taxon>
        <taxon>Pseudomonadota</taxon>
        <taxon>Alphaproteobacteria</taxon>
        <taxon>Rhodobacterales</taxon>
        <taxon>Paracoccaceae</taxon>
        <taxon>Paracoccus</taxon>
    </lineage>
</organism>
<dbReference type="InterPro" id="IPR012406">
    <property type="entry name" value="UreE"/>
</dbReference>
<dbReference type="GO" id="GO:0016151">
    <property type="term" value="F:nickel cation binding"/>
    <property type="evidence" value="ECO:0007669"/>
    <property type="project" value="UniProtKB-UniRule"/>
</dbReference>
<evidence type="ECO:0000256" key="2">
    <source>
        <dbReference type="ARBA" id="ARBA00022490"/>
    </source>
</evidence>
<dbReference type="RefSeq" id="WP_155044833.1">
    <property type="nucleotide sequence ID" value="NZ_WMIH01000010.1"/>
</dbReference>
<proteinExistence type="inferred from homology"/>
<dbReference type="Pfam" id="PF05194">
    <property type="entry name" value="UreE_C"/>
    <property type="match status" value="1"/>
</dbReference>
<dbReference type="Pfam" id="PF02814">
    <property type="entry name" value="UreE_N"/>
    <property type="match status" value="1"/>
</dbReference>
<keyword evidence="8" id="KW-1185">Reference proteome</keyword>
<dbReference type="GO" id="GO:0065003">
    <property type="term" value="P:protein-containing complex assembly"/>
    <property type="evidence" value="ECO:0007669"/>
    <property type="project" value="InterPro"/>
</dbReference>
<dbReference type="GO" id="GO:0051082">
    <property type="term" value="F:unfolded protein binding"/>
    <property type="evidence" value="ECO:0007669"/>
    <property type="project" value="UniProtKB-UniRule"/>
</dbReference>
<name>A0A6L6J2J5_9RHOB</name>
<dbReference type="Gene3D" id="2.60.260.20">
    <property type="entry name" value="Urease metallochaperone UreE, N-terminal domain"/>
    <property type="match status" value="1"/>
</dbReference>
<dbReference type="AlphaFoldDB" id="A0A6L6J2J5"/>
<evidence type="ECO:0000256" key="4">
    <source>
        <dbReference type="ARBA" id="ARBA00023186"/>
    </source>
</evidence>
<dbReference type="SUPFAM" id="SSF69287">
    <property type="entry name" value="Urease metallochaperone UreE, N-terminal domain"/>
    <property type="match status" value="1"/>
</dbReference>
<protein>
    <recommendedName>
        <fullName evidence="5">Urease accessory protein UreE</fullName>
    </recommendedName>
</protein>
<comment type="function">
    <text evidence="5">Involved in urease metallocenter assembly. Binds nickel. Probably functions as a nickel donor during metallocenter assembly.</text>
</comment>
<keyword evidence="3 5" id="KW-0533">Nickel</keyword>
<comment type="caution">
    <text evidence="7">The sequence shown here is derived from an EMBL/GenBank/DDBJ whole genome shotgun (WGS) entry which is preliminary data.</text>
</comment>
<evidence type="ECO:0000256" key="3">
    <source>
        <dbReference type="ARBA" id="ARBA00022596"/>
    </source>
</evidence>
<dbReference type="InterPro" id="IPR007864">
    <property type="entry name" value="UreE_C_dom"/>
</dbReference>